<evidence type="ECO:0000313" key="2">
    <source>
        <dbReference type="EMBL" id="MDR7356184.1"/>
    </source>
</evidence>
<accession>A0ABU2BC19</accession>
<dbReference type="Proteomes" id="UP001183619">
    <property type="component" value="Unassembled WGS sequence"/>
</dbReference>
<name>A0ABU2BC19_9CORY</name>
<gene>
    <name evidence="2" type="ORF">J2S37_002722</name>
</gene>
<sequence>MLAFLPHLTCQFLLHVLSDLGFKLIANAMTFAYISVLQRVGYRQLCFYTGFMKQLVSLLLLVMHVFHKA</sequence>
<reference evidence="2 3" key="1">
    <citation type="submission" date="2023-07" db="EMBL/GenBank/DDBJ databases">
        <title>Sequencing the genomes of 1000 actinobacteria strains.</title>
        <authorList>
            <person name="Klenk H.-P."/>
        </authorList>
    </citation>
    <scope>NUCLEOTIDE SEQUENCE [LARGE SCALE GENOMIC DNA]</scope>
    <source>
        <strain evidence="2 3">DSM 44508</strain>
    </source>
</reference>
<comment type="caution">
    <text evidence="2">The sequence shown here is derived from an EMBL/GenBank/DDBJ whole genome shotgun (WGS) entry which is preliminary data.</text>
</comment>
<keyword evidence="3" id="KW-1185">Reference proteome</keyword>
<protein>
    <submittedName>
        <fullName evidence="2">Uncharacterized protein</fullName>
    </submittedName>
</protein>
<evidence type="ECO:0000313" key="3">
    <source>
        <dbReference type="Proteomes" id="UP001183619"/>
    </source>
</evidence>
<keyword evidence="1" id="KW-0812">Transmembrane</keyword>
<proteinExistence type="predicted"/>
<dbReference type="EMBL" id="JAVDYF010000001">
    <property type="protein sequence ID" value="MDR7356184.1"/>
    <property type="molecule type" value="Genomic_DNA"/>
</dbReference>
<evidence type="ECO:0000256" key="1">
    <source>
        <dbReference type="SAM" id="Phobius"/>
    </source>
</evidence>
<keyword evidence="1" id="KW-1133">Transmembrane helix</keyword>
<keyword evidence="1" id="KW-0472">Membrane</keyword>
<organism evidence="2 3">
    <name type="scientific">Corynebacterium felinum</name>
    <dbReference type="NCBI Taxonomy" id="131318"/>
    <lineage>
        <taxon>Bacteria</taxon>
        <taxon>Bacillati</taxon>
        <taxon>Actinomycetota</taxon>
        <taxon>Actinomycetes</taxon>
        <taxon>Mycobacteriales</taxon>
        <taxon>Corynebacteriaceae</taxon>
        <taxon>Corynebacterium</taxon>
    </lineage>
</organism>
<feature type="transmembrane region" description="Helical" evidence="1">
    <location>
        <begin position="12"/>
        <end position="33"/>
    </location>
</feature>
<feature type="transmembrane region" description="Helical" evidence="1">
    <location>
        <begin position="45"/>
        <end position="66"/>
    </location>
</feature>